<dbReference type="RefSeq" id="WP_109765700.1">
    <property type="nucleotide sequence ID" value="NZ_CP159474.1"/>
</dbReference>
<keyword evidence="4" id="KW-1185">Reference proteome</keyword>
<evidence type="ECO:0000313" key="4">
    <source>
        <dbReference type="Proteomes" id="UP000246132"/>
    </source>
</evidence>
<reference evidence="3 4" key="1">
    <citation type="journal article" date="2018" name="Int. J. Syst. Bacteriol.">
        <title>Oceaniradius stylonemae gen. nov., sp. nov., isolated from a red alga, Stylonema cornu-cervi.</title>
        <authorList>
            <person name="Jeong S."/>
        </authorList>
    </citation>
    <scope>NUCLEOTIDE SEQUENCE [LARGE SCALE GENOMIC DNA]</scope>
    <source>
        <strain evidence="3 4">StC1</strain>
    </source>
</reference>
<gene>
    <name evidence="3" type="ORF">DEM25_006825</name>
</gene>
<dbReference type="EMBL" id="QFWV02000004">
    <property type="protein sequence ID" value="RKF07499.1"/>
    <property type="molecule type" value="Genomic_DNA"/>
</dbReference>
<proteinExistence type="inferred from homology"/>
<sequence length="75" mass="8246">MASEDITSDPDADQAPARRFEDLPPAAQRALKEAEARRAEVDRFEAQAEAERGGRGGKDPARYGDWEVKGLAIDF</sequence>
<dbReference type="InterPro" id="IPR012875">
    <property type="entry name" value="SDHF4"/>
</dbReference>
<protein>
    <submittedName>
        <fullName evidence="3">DUF1674 domain-containing protein</fullName>
    </submittedName>
</protein>
<feature type="region of interest" description="Disordered" evidence="2">
    <location>
        <begin position="1"/>
        <end position="63"/>
    </location>
</feature>
<feature type="compositionally biased region" description="Basic and acidic residues" evidence="2">
    <location>
        <begin position="30"/>
        <end position="63"/>
    </location>
</feature>
<organism evidence="3 4">
    <name type="scientific">Oceaniradius stylonematis</name>
    <dbReference type="NCBI Taxonomy" id="2184161"/>
    <lineage>
        <taxon>Bacteria</taxon>
        <taxon>Pseudomonadati</taxon>
        <taxon>Pseudomonadota</taxon>
        <taxon>Alphaproteobacteria</taxon>
        <taxon>Hyphomicrobiales</taxon>
        <taxon>Ahrensiaceae</taxon>
        <taxon>Oceaniradius</taxon>
    </lineage>
</organism>
<accession>A0A3A8AEL7</accession>
<evidence type="ECO:0000256" key="1">
    <source>
        <dbReference type="ARBA" id="ARBA00005701"/>
    </source>
</evidence>
<comment type="caution">
    <text evidence="3">The sequence shown here is derived from an EMBL/GenBank/DDBJ whole genome shotgun (WGS) entry which is preliminary data.</text>
</comment>
<dbReference type="AlphaFoldDB" id="A0A3A8AEL7"/>
<comment type="similarity">
    <text evidence="1">Belongs to the SDHAF4 family.</text>
</comment>
<evidence type="ECO:0000313" key="3">
    <source>
        <dbReference type="EMBL" id="RKF07499.1"/>
    </source>
</evidence>
<name>A0A3A8AEL7_9HYPH</name>
<feature type="compositionally biased region" description="Acidic residues" evidence="2">
    <location>
        <begin position="1"/>
        <end position="12"/>
    </location>
</feature>
<evidence type="ECO:0000256" key="2">
    <source>
        <dbReference type="SAM" id="MobiDB-lite"/>
    </source>
</evidence>
<dbReference type="Pfam" id="PF07896">
    <property type="entry name" value="DUF1674"/>
    <property type="match status" value="1"/>
</dbReference>
<dbReference type="Proteomes" id="UP000246132">
    <property type="component" value="Unassembled WGS sequence"/>
</dbReference>